<dbReference type="Proteomes" id="UP000076038">
    <property type="component" value="Chromosome"/>
</dbReference>
<gene>
    <name evidence="5" type="primary">pleD</name>
    <name evidence="5" type="ORF">A3Q41_02993</name>
</gene>
<reference evidence="5 6" key="1">
    <citation type="journal article" date="2016" name="Genome Announc.">
        <title>Complete Genome and Plasmid Sequences for Rhodococcus fascians D188 and Draft Sequences for Rhodococcus Isolates PBTS 1 and PBTS 2.</title>
        <authorList>
            <person name="Stamler R.A."/>
            <person name="Vereecke D."/>
            <person name="Zhang Y."/>
            <person name="Schilkey F."/>
            <person name="Devitt N."/>
            <person name="Randall J.J."/>
        </authorList>
    </citation>
    <scope>NUCLEOTIDE SEQUENCE [LARGE SCALE GENOMIC DNA]</scope>
    <source>
        <strain evidence="5 6">PBTS2</strain>
    </source>
</reference>
<dbReference type="InterPro" id="IPR035965">
    <property type="entry name" value="PAS-like_dom_sf"/>
</dbReference>
<dbReference type="GO" id="GO:0006355">
    <property type="term" value="P:regulation of DNA-templated transcription"/>
    <property type="evidence" value="ECO:0007669"/>
    <property type="project" value="InterPro"/>
</dbReference>
<proteinExistence type="predicted"/>
<dbReference type="Gene3D" id="3.30.70.270">
    <property type="match status" value="1"/>
</dbReference>
<evidence type="ECO:0000259" key="4">
    <source>
        <dbReference type="PROSITE" id="PS50887"/>
    </source>
</evidence>
<feature type="domain" description="PAC" evidence="3">
    <location>
        <begin position="326"/>
        <end position="378"/>
    </location>
</feature>
<sequence>MAPGERDVVGDPEADPESPGLADRYRVLIEHSPDAIVVHRRGNLVYVNPAGLRYLRADSLGAVVGRPITDFIAAASIGPMLERIAALDVHGTASSASEADVLALDGSTLTMEAVSVRTVWNGEPAFQVILRDLTEHKAAQKALHYQAALVEHVSDAIVGVSSDGVVSSWNPAAESVYGRRAADVLGLSVSNAVGVPCDPVAILAAGGRLWDSHLRADGTALAMVVSAAQMPDGWVLVCADQSAVRRAEEHYTAVVESLEAGVVVLDHAGRITSANLAAKTILDIQVGSATTGQSAVLPFRVYGTDQQPIRRLEHPVAVTGRTGKPSQSVIGVERRRDGRHFWLSLTATMLNFGGPSPSIVATFVDVTDAYRTSMKLEHAATHDDLTGLPNRPLILARLDQELSRSSREDAMAVLFIDLDNFKTINDLHGHTVGDAVLGIVAARLTRALPDDAFVGRIGGDEFVAVVPCCVGSEADDVRAELATPITTADRELTVTASIGCVTVGSGDSRTALDILDDADHEMYQAKPVSQYSAQS</sequence>
<dbReference type="InterPro" id="IPR013767">
    <property type="entry name" value="PAS_fold"/>
</dbReference>
<dbReference type="CDD" id="cd00130">
    <property type="entry name" value="PAS"/>
    <property type="match status" value="1"/>
</dbReference>
<dbReference type="SUPFAM" id="SSF55073">
    <property type="entry name" value="Nucleotide cyclase"/>
    <property type="match status" value="1"/>
</dbReference>
<feature type="domain" description="GGDEF" evidence="4">
    <location>
        <begin position="409"/>
        <end position="535"/>
    </location>
</feature>
<dbReference type="CDD" id="cd01949">
    <property type="entry name" value="GGDEF"/>
    <property type="match status" value="1"/>
</dbReference>
<dbReference type="RefSeq" id="WP_048319605.1">
    <property type="nucleotide sequence ID" value="NZ_CP015220.1"/>
</dbReference>
<dbReference type="Pfam" id="PF13188">
    <property type="entry name" value="PAS_8"/>
    <property type="match status" value="1"/>
</dbReference>
<evidence type="ECO:0000313" key="6">
    <source>
        <dbReference type="Proteomes" id="UP000076038"/>
    </source>
</evidence>
<evidence type="ECO:0000259" key="3">
    <source>
        <dbReference type="PROSITE" id="PS50113"/>
    </source>
</evidence>
<dbReference type="EMBL" id="CP015220">
    <property type="protein sequence ID" value="AMY24284.1"/>
    <property type="molecule type" value="Genomic_DNA"/>
</dbReference>
<dbReference type="PANTHER" id="PTHR44757">
    <property type="entry name" value="DIGUANYLATE CYCLASE DGCP"/>
    <property type="match status" value="1"/>
</dbReference>
<dbReference type="SMART" id="SM00267">
    <property type="entry name" value="GGDEF"/>
    <property type="match status" value="1"/>
</dbReference>
<reference evidence="6" key="2">
    <citation type="submission" date="2016-04" db="EMBL/GenBank/DDBJ databases">
        <title>Complete Genome and Plasmid Sequences for Rhodococcus fascians D188 and Draft Sequences for Rhodococcus spp. Isolates PBTS 1 and PBTS 2.</title>
        <authorList>
            <person name="Stamer R."/>
            <person name="Vereecke D."/>
            <person name="Zhang Y."/>
            <person name="Schilkey F."/>
            <person name="Devitt N."/>
            <person name="Randall J."/>
        </authorList>
    </citation>
    <scope>NUCLEOTIDE SEQUENCE [LARGE SCALE GENOMIC DNA]</scope>
    <source>
        <strain evidence="6">PBTS2</strain>
    </source>
</reference>
<dbReference type="InterPro" id="IPR000160">
    <property type="entry name" value="GGDEF_dom"/>
</dbReference>
<feature type="region of interest" description="Disordered" evidence="1">
    <location>
        <begin position="1"/>
        <end position="20"/>
    </location>
</feature>
<feature type="domain" description="PAS" evidence="2">
    <location>
        <begin position="149"/>
        <end position="186"/>
    </location>
</feature>
<dbReference type="NCBIfam" id="TIGR00254">
    <property type="entry name" value="GGDEF"/>
    <property type="match status" value="1"/>
</dbReference>
<dbReference type="Pfam" id="PF00989">
    <property type="entry name" value="PAS"/>
    <property type="match status" value="2"/>
</dbReference>
<dbReference type="KEGG" id="rhs:A3Q41_02993"/>
<evidence type="ECO:0000313" key="5">
    <source>
        <dbReference type="EMBL" id="AMY24284.1"/>
    </source>
</evidence>
<organism evidence="5 6">
    <name type="scientific">Rhodococcoides fascians</name>
    <name type="common">Rhodococcus fascians</name>
    <dbReference type="NCBI Taxonomy" id="1828"/>
    <lineage>
        <taxon>Bacteria</taxon>
        <taxon>Bacillati</taxon>
        <taxon>Actinomycetota</taxon>
        <taxon>Actinomycetes</taxon>
        <taxon>Mycobacteriales</taxon>
        <taxon>Nocardiaceae</taxon>
        <taxon>Rhodococcoides</taxon>
    </lineage>
</organism>
<dbReference type="PANTHER" id="PTHR44757:SF2">
    <property type="entry name" value="BIOFILM ARCHITECTURE MAINTENANCE PROTEIN MBAA"/>
    <property type="match status" value="1"/>
</dbReference>
<dbReference type="NCBIfam" id="TIGR00229">
    <property type="entry name" value="sensory_box"/>
    <property type="match status" value="2"/>
</dbReference>
<keyword evidence="6" id="KW-1185">Reference proteome</keyword>
<evidence type="ECO:0000256" key="1">
    <source>
        <dbReference type="SAM" id="MobiDB-lite"/>
    </source>
</evidence>
<dbReference type="Pfam" id="PF00990">
    <property type="entry name" value="GGDEF"/>
    <property type="match status" value="1"/>
</dbReference>
<protein>
    <submittedName>
        <fullName evidence="5">Response regulator PleD</fullName>
    </submittedName>
</protein>
<dbReference type="InterPro" id="IPR000014">
    <property type="entry name" value="PAS"/>
</dbReference>
<dbReference type="InterPro" id="IPR043128">
    <property type="entry name" value="Rev_trsase/Diguanyl_cyclase"/>
</dbReference>
<dbReference type="Gene3D" id="3.30.450.20">
    <property type="entry name" value="PAS domain"/>
    <property type="match status" value="3"/>
</dbReference>
<dbReference type="PROSITE" id="PS50113">
    <property type="entry name" value="PAC"/>
    <property type="match status" value="1"/>
</dbReference>
<dbReference type="InterPro" id="IPR029787">
    <property type="entry name" value="Nucleotide_cyclase"/>
</dbReference>
<dbReference type="PROSITE" id="PS50112">
    <property type="entry name" value="PAS"/>
    <property type="match status" value="1"/>
</dbReference>
<dbReference type="OrthoDB" id="23692at2"/>
<dbReference type="AlphaFoldDB" id="A0A143QMY9"/>
<dbReference type="PATRIC" id="fig|1653479.3.peg.3029"/>
<evidence type="ECO:0000259" key="2">
    <source>
        <dbReference type="PROSITE" id="PS50112"/>
    </source>
</evidence>
<dbReference type="InterPro" id="IPR000700">
    <property type="entry name" value="PAS-assoc_C"/>
</dbReference>
<dbReference type="SMART" id="SM00091">
    <property type="entry name" value="PAS"/>
    <property type="match status" value="3"/>
</dbReference>
<name>A0A143QMY9_RHOFA</name>
<dbReference type="SUPFAM" id="SSF55785">
    <property type="entry name" value="PYP-like sensor domain (PAS domain)"/>
    <property type="match status" value="3"/>
</dbReference>
<dbReference type="PROSITE" id="PS50887">
    <property type="entry name" value="GGDEF"/>
    <property type="match status" value="1"/>
</dbReference>
<accession>A0A143QMY9</accession>
<dbReference type="InterPro" id="IPR052155">
    <property type="entry name" value="Biofilm_reg_signaling"/>
</dbReference>